<reference evidence="1 2" key="1">
    <citation type="journal article" date="2022" name="Nat. Ecol. Evol.">
        <title>A masculinizing supergene underlies an exaggerated male reproductive morph in a spider.</title>
        <authorList>
            <person name="Hendrickx F."/>
            <person name="De Corte Z."/>
            <person name="Sonet G."/>
            <person name="Van Belleghem S.M."/>
            <person name="Kostlbacher S."/>
            <person name="Vangestel C."/>
        </authorList>
    </citation>
    <scope>NUCLEOTIDE SEQUENCE [LARGE SCALE GENOMIC DNA]</scope>
    <source>
        <strain evidence="1">W744_W776</strain>
    </source>
</reference>
<evidence type="ECO:0000313" key="1">
    <source>
        <dbReference type="EMBL" id="KAG8180272.1"/>
    </source>
</evidence>
<accession>A0AAV6U898</accession>
<sequence length="74" mass="8553">MGASPHIWWPSKKVAAFPVLIVPCGCHQENELLKRREELSTACLVHNLLLPLYLTVVDGRFNERMKWNKNVLIQ</sequence>
<dbReference type="Proteomes" id="UP000827092">
    <property type="component" value="Unassembled WGS sequence"/>
</dbReference>
<comment type="caution">
    <text evidence="1">The sequence shown here is derived from an EMBL/GenBank/DDBJ whole genome shotgun (WGS) entry which is preliminary data.</text>
</comment>
<name>A0AAV6U898_9ARAC</name>
<keyword evidence="2" id="KW-1185">Reference proteome</keyword>
<dbReference type="EMBL" id="JAFNEN010000570">
    <property type="protein sequence ID" value="KAG8180272.1"/>
    <property type="molecule type" value="Genomic_DNA"/>
</dbReference>
<proteinExistence type="predicted"/>
<protein>
    <submittedName>
        <fullName evidence="1">Uncharacterized protein</fullName>
    </submittedName>
</protein>
<gene>
    <name evidence="1" type="ORF">JTE90_013525</name>
</gene>
<dbReference type="AlphaFoldDB" id="A0AAV6U898"/>
<evidence type="ECO:0000313" key="2">
    <source>
        <dbReference type="Proteomes" id="UP000827092"/>
    </source>
</evidence>
<organism evidence="1 2">
    <name type="scientific">Oedothorax gibbosus</name>
    <dbReference type="NCBI Taxonomy" id="931172"/>
    <lineage>
        <taxon>Eukaryota</taxon>
        <taxon>Metazoa</taxon>
        <taxon>Ecdysozoa</taxon>
        <taxon>Arthropoda</taxon>
        <taxon>Chelicerata</taxon>
        <taxon>Arachnida</taxon>
        <taxon>Araneae</taxon>
        <taxon>Araneomorphae</taxon>
        <taxon>Entelegynae</taxon>
        <taxon>Araneoidea</taxon>
        <taxon>Linyphiidae</taxon>
        <taxon>Erigoninae</taxon>
        <taxon>Oedothorax</taxon>
    </lineage>
</organism>